<dbReference type="Pfam" id="PF00350">
    <property type="entry name" value="Dynamin_N"/>
    <property type="match status" value="1"/>
</dbReference>
<accession>A0A165PVX1</accession>
<dbReference type="EMBL" id="KV425886">
    <property type="protein sequence ID" value="KZW02737.1"/>
    <property type="molecule type" value="Genomic_DNA"/>
</dbReference>
<protein>
    <recommendedName>
        <fullName evidence="1">Dynamin N-terminal domain-containing protein</fullName>
    </recommendedName>
</protein>
<proteinExistence type="predicted"/>
<dbReference type="Proteomes" id="UP000077266">
    <property type="component" value="Unassembled WGS sequence"/>
</dbReference>
<dbReference type="AlphaFoldDB" id="A0A165PVX1"/>
<evidence type="ECO:0000313" key="2">
    <source>
        <dbReference type="EMBL" id="KZW02737.1"/>
    </source>
</evidence>
<sequence length="150" mass="16230">MAAGDLSMSLPAILQSIERVLDTLTPLPDSKVTKWYKDLHACADEISRNASDPCWLLRCAVSDRTLLVPSQTVIAFIGAMGSGKSSLINAIMGDPSLLGTSGLKSCTAMPIEISYQPQQGSTATIEYCSREHWLADIERLRTALSESDIQ</sequence>
<name>A0A165PVX1_EXIGL</name>
<dbReference type="InterPro" id="IPR045063">
    <property type="entry name" value="Dynamin_N"/>
</dbReference>
<dbReference type="OrthoDB" id="3598281at2759"/>
<reference evidence="2 3" key="1">
    <citation type="journal article" date="2016" name="Mol. Biol. Evol.">
        <title>Comparative Genomics of Early-Diverging Mushroom-Forming Fungi Provides Insights into the Origins of Lignocellulose Decay Capabilities.</title>
        <authorList>
            <person name="Nagy L.G."/>
            <person name="Riley R."/>
            <person name="Tritt A."/>
            <person name="Adam C."/>
            <person name="Daum C."/>
            <person name="Floudas D."/>
            <person name="Sun H."/>
            <person name="Yadav J.S."/>
            <person name="Pangilinan J."/>
            <person name="Larsson K.H."/>
            <person name="Matsuura K."/>
            <person name="Barry K."/>
            <person name="Labutti K."/>
            <person name="Kuo R."/>
            <person name="Ohm R.A."/>
            <person name="Bhattacharya S.S."/>
            <person name="Shirouzu T."/>
            <person name="Yoshinaga Y."/>
            <person name="Martin F.M."/>
            <person name="Grigoriev I.V."/>
            <person name="Hibbett D.S."/>
        </authorList>
    </citation>
    <scope>NUCLEOTIDE SEQUENCE [LARGE SCALE GENOMIC DNA]</scope>
    <source>
        <strain evidence="2 3">HHB12029</strain>
    </source>
</reference>
<dbReference type="Gene3D" id="3.40.50.300">
    <property type="entry name" value="P-loop containing nucleotide triphosphate hydrolases"/>
    <property type="match status" value="1"/>
</dbReference>
<dbReference type="PANTHER" id="PTHR36681:SF3">
    <property type="entry name" value="NUCLEAR GTPASE, GERMINAL CENTER-ASSOCIATED, TANDEM DUPLICATE 3"/>
    <property type="match status" value="1"/>
</dbReference>
<dbReference type="STRING" id="1314781.A0A165PVX1"/>
<dbReference type="InParanoid" id="A0A165PVX1"/>
<keyword evidence="3" id="KW-1185">Reference proteome</keyword>
<organism evidence="2 3">
    <name type="scientific">Exidia glandulosa HHB12029</name>
    <dbReference type="NCBI Taxonomy" id="1314781"/>
    <lineage>
        <taxon>Eukaryota</taxon>
        <taxon>Fungi</taxon>
        <taxon>Dikarya</taxon>
        <taxon>Basidiomycota</taxon>
        <taxon>Agaricomycotina</taxon>
        <taxon>Agaricomycetes</taxon>
        <taxon>Auriculariales</taxon>
        <taxon>Exidiaceae</taxon>
        <taxon>Exidia</taxon>
    </lineage>
</organism>
<gene>
    <name evidence="2" type="ORF">EXIGLDRAFT_759454</name>
</gene>
<dbReference type="SUPFAM" id="SSF52540">
    <property type="entry name" value="P-loop containing nucleoside triphosphate hydrolases"/>
    <property type="match status" value="2"/>
</dbReference>
<evidence type="ECO:0000313" key="3">
    <source>
        <dbReference type="Proteomes" id="UP000077266"/>
    </source>
</evidence>
<dbReference type="PANTHER" id="PTHR36681">
    <property type="entry name" value="NUCLEAR GTPASE, GERMINAL CENTER-ASSOCIATED, TANDEM DUPLICATE 3"/>
    <property type="match status" value="1"/>
</dbReference>
<dbReference type="InterPro" id="IPR027417">
    <property type="entry name" value="P-loop_NTPase"/>
</dbReference>
<feature type="domain" description="Dynamin N-terminal" evidence="1">
    <location>
        <begin position="74"/>
        <end position="146"/>
    </location>
</feature>
<evidence type="ECO:0000259" key="1">
    <source>
        <dbReference type="Pfam" id="PF00350"/>
    </source>
</evidence>